<proteinExistence type="predicted"/>
<evidence type="ECO:0000313" key="3">
    <source>
        <dbReference type="EMBL" id="KAJ3665562.1"/>
    </source>
</evidence>
<comment type="caution">
    <text evidence="3">The sequence shown here is derived from an EMBL/GenBank/DDBJ whole genome shotgun (WGS) entry which is preliminary data.</text>
</comment>
<protein>
    <submittedName>
        <fullName evidence="3">Uncharacterized protein</fullName>
    </submittedName>
</protein>
<accession>A0AA38J691</accession>
<keyword evidence="4" id="KW-1185">Reference proteome</keyword>
<organism evidence="3 4">
    <name type="scientific">Zophobas morio</name>
    <dbReference type="NCBI Taxonomy" id="2755281"/>
    <lineage>
        <taxon>Eukaryota</taxon>
        <taxon>Metazoa</taxon>
        <taxon>Ecdysozoa</taxon>
        <taxon>Arthropoda</taxon>
        <taxon>Hexapoda</taxon>
        <taxon>Insecta</taxon>
        <taxon>Pterygota</taxon>
        <taxon>Neoptera</taxon>
        <taxon>Endopterygota</taxon>
        <taxon>Coleoptera</taxon>
        <taxon>Polyphaga</taxon>
        <taxon>Cucujiformia</taxon>
        <taxon>Tenebrionidae</taxon>
        <taxon>Zophobas</taxon>
    </lineage>
</organism>
<dbReference type="Proteomes" id="UP001168821">
    <property type="component" value="Unassembled WGS sequence"/>
</dbReference>
<keyword evidence="1" id="KW-0175">Coiled coil</keyword>
<evidence type="ECO:0000256" key="2">
    <source>
        <dbReference type="SAM" id="MobiDB-lite"/>
    </source>
</evidence>
<feature type="region of interest" description="Disordered" evidence="2">
    <location>
        <begin position="339"/>
        <end position="361"/>
    </location>
</feature>
<reference evidence="3" key="1">
    <citation type="journal article" date="2023" name="G3 (Bethesda)">
        <title>Whole genome assemblies of Zophobas morio and Tenebrio molitor.</title>
        <authorList>
            <person name="Kaur S."/>
            <person name="Stinson S.A."/>
            <person name="diCenzo G.C."/>
        </authorList>
    </citation>
    <scope>NUCLEOTIDE SEQUENCE</scope>
    <source>
        <strain evidence="3">QUZm001</strain>
    </source>
</reference>
<gene>
    <name evidence="3" type="ORF">Zmor_001053</name>
</gene>
<name>A0AA38J691_9CUCU</name>
<dbReference type="EMBL" id="JALNTZ010000001">
    <property type="protein sequence ID" value="KAJ3665562.1"/>
    <property type="molecule type" value="Genomic_DNA"/>
</dbReference>
<dbReference type="AlphaFoldDB" id="A0AA38J691"/>
<evidence type="ECO:0000256" key="1">
    <source>
        <dbReference type="SAM" id="Coils"/>
    </source>
</evidence>
<evidence type="ECO:0000313" key="4">
    <source>
        <dbReference type="Proteomes" id="UP001168821"/>
    </source>
</evidence>
<sequence>MGQAQSYRIDSNIEIINNTYQDITNTRCYDTLFDTNNTNIQTRPYHTLQNLRISAIGGRIERHEDFDHFSSAVPFIIVLTFMDGSTDEFRLGARLLGNPEFDHLRGSDHITCYRSGIEKITIKVENTAQQIENHRAEEKNKEGAAALKQKQFEVAMKKFDEGLKSANQTSTINVIKKNKSRACSELGKKLLQEAWDVESDDKNDRSQEAKSKFDQARSLFQAAQNLWASSEYQQNLKIVDLKIDGNRLFNEANELEKEAFKYFESGKDDNTSAKNKYKEALLKYKQAVQKFEEGAKLDNKFGESVNIANEFVQEVKKVVDDIETTELKSRINKVNIDEGKTDKNEQVTDTMLQEQIDDVAS</sequence>
<feature type="coiled-coil region" evidence="1">
    <location>
        <begin position="117"/>
        <end position="144"/>
    </location>
</feature>